<feature type="transmembrane region" description="Helical" evidence="1">
    <location>
        <begin position="249"/>
        <end position="267"/>
    </location>
</feature>
<sequence>MSFSEFFLRIIGVGEARIGMIWFMLAILLGFIANIVVLIGCASPNTQSVYLFRVGSADLVNATANVTGISPNKLQTFELPEYWYWGLSEILLGVCMNFKTRSLFGVEVEEKITCQQTFPPALTVEDMISFAIEEYLGDNKNPSTKAKMMEPWTDALAKIQDDVEPSRPRNLMKGAAALCVLSTILSPIILILTGLYFTILRDHLRRWMLYALALLDALLFSGSAVMIGYAMREGPRGIIKLAAIPQEHYYGPGNVAFTLGALIKFIAIELFLFLLFLGLFLVLWLIYVCLLCCVDDRDRVKVKVKVVNSYFPM</sequence>
<keyword evidence="1" id="KW-1133">Transmembrane helix</keyword>
<protein>
    <recommendedName>
        <fullName evidence="4">S-adenosylmethionine-dependent methyltransferase</fullName>
    </recommendedName>
</protein>
<feature type="transmembrane region" description="Helical" evidence="1">
    <location>
        <begin position="209"/>
        <end position="229"/>
    </location>
</feature>
<comment type="caution">
    <text evidence="2">The sequence shown here is derived from an EMBL/GenBank/DDBJ whole genome shotgun (WGS) entry which is preliminary data.</text>
</comment>
<feature type="transmembrane region" description="Helical" evidence="1">
    <location>
        <begin position="175"/>
        <end position="197"/>
    </location>
</feature>
<dbReference type="OrthoDB" id="4590557at2759"/>
<accession>A0A0M9ES79</accession>
<dbReference type="Proteomes" id="UP000037904">
    <property type="component" value="Unassembled WGS sequence"/>
</dbReference>
<keyword evidence="1" id="KW-0812">Transmembrane</keyword>
<name>A0A0M9ES79_FUSLA</name>
<evidence type="ECO:0000256" key="1">
    <source>
        <dbReference type="SAM" id="Phobius"/>
    </source>
</evidence>
<dbReference type="EMBL" id="JXCE01000248">
    <property type="protein sequence ID" value="KPA38753.1"/>
    <property type="molecule type" value="Genomic_DNA"/>
</dbReference>
<evidence type="ECO:0000313" key="2">
    <source>
        <dbReference type="EMBL" id="KPA38753.1"/>
    </source>
</evidence>
<gene>
    <name evidence="2" type="ORF">FLAG1_08404</name>
</gene>
<evidence type="ECO:0000313" key="3">
    <source>
        <dbReference type="Proteomes" id="UP000037904"/>
    </source>
</evidence>
<keyword evidence="3" id="KW-1185">Reference proteome</keyword>
<reference evidence="2 3" key="1">
    <citation type="submission" date="2015-04" db="EMBL/GenBank/DDBJ databases">
        <title>The draft genome sequence of Fusarium langsethiae, a T-2/HT-2 mycotoxin producer.</title>
        <authorList>
            <person name="Lysoe E."/>
            <person name="Divon H.H."/>
            <person name="Terzi V."/>
            <person name="Orru L."/>
            <person name="Lamontanara A."/>
            <person name="Kolseth A.-K."/>
            <person name="Frandsen R.J."/>
            <person name="Nielsen K."/>
            <person name="Thrane U."/>
        </authorList>
    </citation>
    <scope>NUCLEOTIDE SEQUENCE [LARGE SCALE GENOMIC DNA]</scope>
    <source>
        <strain evidence="2 3">Fl201059</strain>
    </source>
</reference>
<dbReference type="AlphaFoldDB" id="A0A0M9ES79"/>
<feature type="transmembrane region" description="Helical" evidence="1">
    <location>
        <begin position="273"/>
        <end position="294"/>
    </location>
</feature>
<organism evidence="2 3">
    <name type="scientific">Fusarium langsethiae</name>
    <dbReference type="NCBI Taxonomy" id="179993"/>
    <lineage>
        <taxon>Eukaryota</taxon>
        <taxon>Fungi</taxon>
        <taxon>Dikarya</taxon>
        <taxon>Ascomycota</taxon>
        <taxon>Pezizomycotina</taxon>
        <taxon>Sordariomycetes</taxon>
        <taxon>Hypocreomycetidae</taxon>
        <taxon>Hypocreales</taxon>
        <taxon>Nectriaceae</taxon>
        <taxon>Fusarium</taxon>
    </lineage>
</organism>
<proteinExistence type="predicted"/>
<evidence type="ECO:0008006" key="4">
    <source>
        <dbReference type="Google" id="ProtNLM"/>
    </source>
</evidence>
<feature type="transmembrane region" description="Helical" evidence="1">
    <location>
        <begin position="20"/>
        <end position="43"/>
    </location>
</feature>
<keyword evidence="1" id="KW-0472">Membrane</keyword>